<dbReference type="Gene3D" id="1.25.10.10">
    <property type="entry name" value="Leucine-rich Repeat Variant"/>
    <property type="match status" value="1"/>
</dbReference>
<dbReference type="Pfam" id="PF08389">
    <property type="entry name" value="Xpo1"/>
    <property type="match status" value="1"/>
</dbReference>
<keyword evidence="8 11" id="KW-0694">RNA-binding</keyword>
<evidence type="ECO:0000256" key="4">
    <source>
        <dbReference type="ARBA" id="ARBA00022448"/>
    </source>
</evidence>
<evidence type="ECO:0000259" key="12">
    <source>
        <dbReference type="Pfam" id="PF08389"/>
    </source>
</evidence>
<feature type="domain" description="Exportin-T C-terminal" evidence="13">
    <location>
        <begin position="342"/>
        <end position="1031"/>
    </location>
</feature>
<evidence type="ECO:0000256" key="8">
    <source>
        <dbReference type="ARBA" id="ARBA00022884"/>
    </source>
</evidence>
<dbReference type="GO" id="GO:0071528">
    <property type="term" value="P:tRNA re-export from nucleus"/>
    <property type="evidence" value="ECO:0007669"/>
    <property type="project" value="UniProtKB-UniRule"/>
</dbReference>
<dbReference type="GO" id="GO:0016363">
    <property type="term" value="C:nuclear matrix"/>
    <property type="evidence" value="ECO:0007669"/>
    <property type="project" value="TreeGrafter"/>
</dbReference>
<name>A0A6A5QH87_AMPQU</name>
<dbReference type="PANTHER" id="PTHR15952:SF11">
    <property type="entry name" value="EXPORTIN-T"/>
    <property type="match status" value="1"/>
</dbReference>
<evidence type="ECO:0000256" key="11">
    <source>
        <dbReference type="RuleBase" id="RU366037"/>
    </source>
</evidence>
<evidence type="ECO:0000313" key="14">
    <source>
        <dbReference type="EMBL" id="KAF1913844.1"/>
    </source>
</evidence>
<dbReference type="Pfam" id="PF19282">
    <property type="entry name" value="Exportin-T"/>
    <property type="match status" value="1"/>
</dbReference>
<evidence type="ECO:0000256" key="7">
    <source>
        <dbReference type="ARBA" id="ARBA00022694"/>
    </source>
</evidence>
<dbReference type="EMBL" id="ML979138">
    <property type="protein sequence ID" value="KAF1913844.1"/>
    <property type="molecule type" value="Genomic_DNA"/>
</dbReference>
<keyword evidence="9 11" id="KW-0539">Nucleus</keyword>
<evidence type="ECO:0000256" key="6">
    <source>
        <dbReference type="ARBA" id="ARBA00022555"/>
    </source>
</evidence>
<protein>
    <recommendedName>
        <fullName evidence="3 11">Exportin-T</fullName>
    </recommendedName>
    <alternativeName>
        <fullName evidence="11">Exportin(tRNA)</fullName>
    </alternativeName>
    <alternativeName>
        <fullName evidence="11">tRNA exportin</fullName>
    </alternativeName>
</protein>
<evidence type="ECO:0000256" key="2">
    <source>
        <dbReference type="ARBA" id="ARBA00009466"/>
    </source>
</evidence>
<evidence type="ECO:0000313" key="15">
    <source>
        <dbReference type="Proteomes" id="UP000800096"/>
    </source>
</evidence>
<feature type="domain" description="Exportin-1/Importin-beta-like" evidence="12">
    <location>
        <begin position="103"/>
        <end position="247"/>
    </location>
</feature>
<keyword evidence="4 11" id="KW-0813">Transport</keyword>
<keyword evidence="5 11" id="KW-0963">Cytoplasm</keyword>
<dbReference type="GO" id="GO:0005737">
    <property type="term" value="C:cytoplasm"/>
    <property type="evidence" value="ECO:0007669"/>
    <property type="project" value="UniProtKB-SubCell"/>
</dbReference>
<organism evidence="14 15">
    <name type="scientific">Ampelomyces quisqualis</name>
    <name type="common">Powdery mildew agent</name>
    <dbReference type="NCBI Taxonomy" id="50730"/>
    <lineage>
        <taxon>Eukaryota</taxon>
        <taxon>Fungi</taxon>
        <taxon>Dikarya</taxon>
        <taxon>Ascomycota</taxon>
        <taxon>Pezizomycotina</taxon>
        <taxon>Dothideomycetes</taxon>
        <taxon>Pleosporomycetidae</taxon>
        <taxon>Pleosporales</taxon>
        <taxon>Pleosporineae</taxon>
        <taxon>Phaeosphaeriaceae</taxon>
        <taxon>Ampelomyces</taxon>
    </lineage>
</organism>
<evidence type="ECO:0000256" key="5">
    <source>
        <dbReference type="ARBA" id="ARBA00022490"/>
    </source>
</evidence>
<dbReference type="InterPro" id="IPR016024">
    <property type="entry name" value="ARM-type_fold"/>
</dbReference>
<keyword evidence="15" id="KW-1185">Reference proteome</keyword>
<proteinExistence type="inferred from homology"/>
<dbReference type="InterPro" id="IPR045546">
    <property type="entry name" value="Exportin-T_C"/>
</dbReference>
<dbReference type="PANTHER" id="PTHR15952">
    <property type="entry name" value="EXPORTIN-T/LOS1"/>
    <property type="match status" value="1"/>
</dbReference>
<evidence type="ECO:0000256" key="10">
    <source>
        <dbReference type="ARBA" id="ARBA00025147"/>
    </source>
</evidence>
<dbReference type="InterPro" id="IPR040017">
    <property type="entry name" value="XPOT"/>
</dbReference>
<reference evidence="14" key="1">
    <citation type="journal article" date="2020" name="Stud. Mycol.">
        <title>101 Dothideomycetes genomes: a test case for predicting lifestyles and emergence of pathogens.</title>
        <authorList>
            <person name="Haridas S."/>
            <person name="Albert R."/>
            <person name="Binder M."/>
            <person name="Bloem J."/>
            <person name="Labutti K."/>
            <person name="Salamov A."/>
            <person name="Andreopoulos B."/>
            <person name="Baker S."/>
            <person name="Barry K."/>
            <person name="Bills G."/>
            <person name="Bluhm B."/>
            <person name="Cannon C."/>
            <person name="Castanera R."/>
            <person name="Culley D."/>
            <person name="Daum C."/>
            <person name="Ezra D."/>
            <person name="Gonzalez J."/>
            <person name="Henrissat B."/>
            <person name="Kuo A."/>
            <person name="Liang C."/>
            <person name="Lipzen A."/>
            <person name="Lutzoni F."/>
            <person name="Magnuson J."/>
            <person name="Mondo S."/>
            <person name="Nolan M."/>
            <person name="Ohm R."/>
            <person name="Pangilinan J."/>
            <person name="Park H.-J."/>
            <person name="Ramirez L."/>
            <person name="Alfaro M."/>
            <person name="Sun H."/>
            <person name="Tritt A."/>
            <person name="Yoshinaga Y."/>
            <person name="Zwiers L.-H."/>
            <person name="Turgeon B."/>
            <person name="Goodwin S."/>
            <person name="Spatafora J."/>
            <person name="Crous P."/>
            <person name="Grigoriev I."/>
        </authorList>
    </citation>
    <scope>NUCLEOTIDE SEQUENCE</scope>
    <source>
        <strain evidence="14">HMLAC05119</strain>
    </source>
</reference>
<comment type="similarity">
    <text evidence="2 11">Belongs to the exportin family.</text>
</comment>
<sequence length="1036" mass="116245">MEAQVENAILIASDPTSSQQLRGQAVEYLERLRYEGSAWQASLALFTRDPLPSDIIRHTSLDLVNNAIQEHRLDGQSLTFIKDTLMSHIRKSYAPGSTTADTSHIQNKLMQTMTYLFVTLYPSSWQSFFDDFRALAGDQATIGNVNTTTTFLYLRVLGQVHDEIADQLVVRSEDEKKRNNDLKDMIRQRDVQKISSSWHEILAKWRESDLNLVKMCLQTIGRWVSWIDISLVVNQAMITTFLEMAGQQGIADPESAAGRVRDAAIDTFSEIVGKKMTPADKIELILFLNLSEVVGQLISSPALAEFNSPNYDNDLAETVAKLVNNIVFDVVKVLENDAADEQTRQRADDLIRIFTPYLLRFFADQYDEVCSSVIPSLTDLLTFLRKLQKKTGSVPLQYAAILPPVLDAIIAKMKYDDTADWGEEGEQTDEAEFQDLRRRLHVLQQTITTIDEPYYIETLSRVVNGTFGRLSQRDQALDWRDLELALYEMYLFGELAIRNQGLFAKRQPSSAAAQQLVSMMNSMIDSGLANYPHPAVQLQYMEICVRYYQFFEQNPHLIPKVLENFVQLTHSTHIKVRSRSWYLFQRLVKHLRAQLGNVSYDIIQAVGDLLTIKAELPDTSEDEMSSDEEDQSADALFNSQLYLFEAVGCIASSNTVSAENKKLYAQTIMNPLFTDLQQTLPQAQNGDDRAILQIHHIIMALGTLARGYSDWVPSNNNSAVPQTEVADEFVKASEAILVALESLTSSSSIRHAARFAFSRMIAVAGSRLLQQLPSWIEGLLSLSSSMDEIGTFLKVLGQVIFTFKSEISGILDTVMTPVLQRVFSALTVTPSGTDDEIQLSELRREYLNFLIVVLNQGLGSVLVSNVNQANFESIISTIENFARDAQDAPTARLAISVLMRMINVWCGPDKVGPGANQTPTSPTTTQTPLPGFENYVLERFSPLAWSIPAAPGFNSKDAQAKQVLFEVANLQVEIVKKVGEPYVERLRSDLGGNGVDRDGMDLYLQSLAGALEGTKKEKEWRNFFVQFIDRMLSRRG</sequence>
<dbReference type="GO" id="GO:0008033">
    <property type="term" value="P:tRNA processing"/>
    <property type="evidence" value="ECO:0007669"/>
    <property type="project" value="UniProtKB-KW"/>
</dbReference>
<dbReference type="SUPFAM" id="SSF48371">
    <property type="entry name" value="ARM repeat"/>
    <property type="match status" value="1"/>
</dbReference>
<dbReference type="GO" id="GO:0005643">
    <property type="term" value="C:nuclear pore"/>
    <property type="evidence" value="ECO:0007669"/>
    <property type="project" value="TreeGrafter"/>
</dbReference>
<keyword evidence="7" id="KW-0819">tRNA processing</keyword>
<dbReference type="FunFam" id="1.25.10.10:FF:000355">
    <property type="entry name" value="Exportin-T"/>
    <property type="match status" value="1"/>
</dbReference>
<dbReference type="GO" id="GO:0000049">
    <property type="term" value="F:tRNA binding"/>
    <property type="evidence" value="ECO:0007669"/>
    <property type="project" value="UniProtKB-UniRule"/>
</dbReference>
<evidence type="ECO:0000259" key="13">
    <source>
        <dbReference type="Pfam" id="PF19282"/>
    </source>
</evidence>
<accession>A0A6A5QH87</accession>
<dbReference type="OrthoDB" id="26399at2759"/>
<keyword evidence="6 11" id="KW-0820">tRNA-binding</keyword>
<gene>
    <name evidence="14" type="ORF">BDU57DRAFT_324600</name>
</gene>
<dbReference type="GO" id="GO:0031267">
    <property type="term" value="F:small GTPase binding"/>
    <property type="evidence" value="ECO:0007669"/>
    <property type="project" value="InterPro"/>
</dbReference>
<dbReference type="Proteomes" id="UP000800096">
    <property type="component" value="Unassembled WGS sequence"/>
</dbReference>
<comment type="subcellular location">
    <subcellularLocation>
        <location evidence="1 11">Cytoplasm</location>
    </subcellularLocation>
    <subcellularLocation>
        <location evidence="11">Nucleus</location>
    </subcellularLocation>
    <text evidence="11">Shuttles between the nucleus and the cytoplasm.</text>
</comment>
<evidence type="ECO:0000256" key="3">
    <source>
        <dbReference type="ARBA" id="ARBA00018928"/>
    </source>
</evidence>
<evidence type="ECO:0000256" key="9">
    <source>
        <dbReference type="ARBA" id="ARBA00023242"/>
    </source>
</evidence>
<dbReference type="InterPro" id="IPR013598">
    <property type="entry name" value="Exportin-1/Importin-b-like"/>
</dbReference>
<dbReference type="InterPro" id="IPR011989">
    <property type="entry name" value="ARM-like"/>
</dbReference>
<dbReference type="AlphaFoldDB" id="A0A6A5QH87"/>
<comment type="function">
    <text evidence="10">tRNA nucleus export receptor which facilitates tRNA translocation across the nuclear pore complex. Involved in pre-tRNA splicing, probably by affecting the interaction of pre-tRNA with splicing endonuclease.</text>
</comment>
<evidence type="ECO:0000256" key="1">
    <source>
        <dbReference type="ARBA" id="ARBA00004496"/>
    </source>
</evidence>